<evidence type="ECO:0000313" key="2">
    <source>
        <dbReference type="Proteomes" id="UP001062846"/>
    </source>
</evidence>
<dbReference type="EMBL" id="CM046393">
    <property type="protein sequence ID" value="KAI8550538.1"/>
    <property type="molecule type" value="Genomic_DNA"/>
</dbReference>
<protein>
    <submittedName>
        <fullName evidence="1">Uncharacterized protein</fullName>
    </submittedName>
</protein>
<keyword evidence="2" id="KW-1185">Reference proteome</keyword>
<gene>
    <name evidence="1" type="ORF">RHMOL_Rhmol06G0115000</name>
</gene>
<accession>A0ACC0NDH0</accession>
<reference evidence="1" key="1">
    <citation type="submission" date="2022-02" db="EMBL/GenBank/DDBJ databases">
        <title>Plant Genome Project.</title>
        <authorList>
            <person name="Zhang R.-G."/>
        </authorList>
    </citation>
    <scope>NUCLEOTIDE SEQUENCE</scope>
    <source>
        <strain evidence="1">AT1</strain>
    </source>
</reference>
<dbReference type="Proteomes" id="UP001062846">
    <property type="component" value="Chromosome 6"/>
</dbReference>
<name>A0ACC0NDH0_RHOML</name>
<organism evidence="1 2">
    <name type="scientific">Rhododendron molle</name>
    <name type="common">Chinese azalea</name>
    <name type="synonym">Azalea mollis</name>
    <dbReference type="NCBI Taxonomy" id="49168"/>
    <lineage>
        <taxon>Eukaryota</taxon>
        <taxon>Viridiplantae</taxon>
        <taxon>Streptophyta</taxon>
        <taxon>Embryophyta</taxon>
        <taxon>Tracheophyta</taxon>
        <taxon>Spermatophyta</taxon>
        <taxon>Magnoliopsida</taxon>
        <taxon>eudicotyledons</taxon>
        <taxon>Gunneridae</taxon>
        <taxon>Pentapetalae</taxon>
        <taxon>asterids</taxon>
        <taxon>Ericales</taxon>
        <taxon>Ericaceae</taxon>
        <taxon>Ericoideae</taxon>
        <taxon>Rhodoreae</taxon>
        <taxon>Rhododendron</taxon>
    </lineage>
</organism>
<comment type="caution">
    <text evidence="1">The sequence shown here is derived from an EMBL/GenBank/DDBJ whole genome shotgun (WGS) entry which is preliminary data.</text>
</comment>
<proteinExistence type="predicted"/>
<sequence length="143" mass="14815">MQELGGGDNHRTTKEAGAVGSIVEPVGSDTVAEGSPTVGGSSSGYGSSGAVGDDPRPNRSMPRDPARGKGTVVEKEETTEAPVTYREEDVLFRPDSPESQRKSGTGYCCSRGRGEGQEEGSRARGPSERYGGRGKGRGRGLVA</sequence>
<evidence type="ECO:0000313" key="1">
    <source>
        <dbReference type="EMBL" id="KAI8550538.1"/>
    </source>
</evidence>